<dbReference type="GO" id="GO:0046642">
    <property type="term" value="P:negative regulation of alpha-beta T cell proliferation"/>
    <property type="evidence" value="ECO:0007669"/>
    <property type="project" value="TreeGrafter"/>
</dbReference>
<dbReference type="PROSITE" id="PS00652">
    <property type="entry name" value="TNFR_NGFR_1"/>
    <property type="match status" value="1"/>
</dbReference>
<dbReference type="GO" id="GO:0009897">
    <property type="term" value="C:external side of plasma membrane"/>
    <property type="evidence" value="ECO:0007669"/>
    <property type="project" value="TreeGrafter"/>
</dbReference>
<evidence type="ECO:0000313" key="5">
    <source>
        <dbReference type="EMBL" id="KAK9515842.1"/>
    </source>
</evidence>
<dbReference type="SMART" id="SM00208">
    <property type="entry name" value="TNFR"/>
    <property type="match status" value="4"/>
</dbReference>
<organism evidence="5 6">
    <name type="scientific">Zoarces viviparus</name>
    <name type="common">Viviparous eelpout</name>
    <name type="synonym">Blennius viviparus</name>
    <dbReference type="NCBI Taxonomy" id="48416"/>
    <lineage>
        <taxon>Eukaryota</taxon>
        <taxon>Metazoa</taxon>
        <taxon>Chordata</taxon>
        <taxon>Craniata</taxon>
        <taxon>Vertebrata</taxon>
        <taxon>Euteleostomi</taxon>
        <taxon>Actinopterygii</taxon>
        <taxon>Neopterygii</taxon>
        <taxon>Teleostei</taxon>
        <taxon>Neoteleostei</taxon>
        <taxon>Acanthomorphata</taxon>
        <taxon>Eupercaria</taxon>
        <taxon>Perciformes</taxon>
        <taxon>Cottioidei</taxon>
        <taxon>Zoarcales</taxon>
        <taxon>Zoarcidae</taxon>
        <taxon>Zoarcinae</taxon>
        <taxon>Zoarces</taxon>
    </lineage>
</organism>
<evidence type="ECO:0000259" key="4">
    <source>
        <dbReference type="PROSITE" id="PS50050"/>
    </source>
</evidence>
<dbReference type="EMBL" id="JBCEZU010000586">
    <property type="protein sequence ID" value="KAK9515842.1"/>
    <property type="molecule type" value="Genomic_DNA"/>
</dbReference>
<dbReference type="Pfam" id="PF00020">
    <property type="entry name" value="TNFR_c6"/>
    <property type="match status" value="1"/>
</dbReference>
<feature type="signal peptide" evidence="3">
    <location>
        <begin position="1"/>
        <end position="25"/>
    </location>
</feature>
<dbReference type="PROSITE" id="PS50050">
    <property type="entry name" value="TNFR_NGFR_2"/>
    <property type="match status" value="1"/>
</dbReference>
<keyword evidence="2" id="KW-0812">Transmembrane</keyword>
<feature type="domain" description="TNFR-Cys" evidence="4">
    <location>
        <begin position="62"/>
        <end position="104"/>
    </location>
</feature>
<feature type="disulfide bond" evidence="1">
    <location>
        <begin position="63"/>
        <end position="78"/>
    </location>
</feature>
<keyword evidence="2" id="KW-1133">Transmembrane helix</keyword>
<keyword evidence="3" id="KW-0732">Signal</keyword>
<dbReference type="Proteomes" id="UP001488805">
    <property type="component" value="Unassembled WGS sequence"/>
</dbReference>
<sequence>MRYRSTLAVFGVFFCVAVFMAPALCCLSKEYATADMQCCPMCHEGTVVRRDCTRQLGTRCIACADGTFMNQPNGLTKCLPCTSCNQDRGLFAQQGCTVTKDTVCDVVSGYFCEPLMNETGCTSAQKHTSCDPGHRIKRPGTSRTDTVCESCPTAYFSLEGVNCTVWTTCSETEVKVKEGSASSDVVCGAASSSRQRYSLIPAFILFASTLVGLGIRGLFSKKKQQPTD</sequence>
<dbReference type="SUPFAM" id="SSF57586">
    <property type="entry name" value="TNF receptor-like"/>
    <property type="match status" value="2"/>
</dbReference>
<dbReference type="Gene3D" id="2.10.50.10">
    <property type="entry name" value="Tumor Necrosis Factor Receptor, subunit A, domain 2"/>
    <property type="match status" value="3"/>
</dbReference>
<feature type="repeat" description="TNFR-Cys" evidence="1">
    <location>
        <begin position="62"/>
        <end position="104"/>
    </location>
</feature>
<evidence type="ECO:0000313" key="6">
    <source>
        <dbReference type="Proteomes" id="UP001488805"/>
    </source>
</evidence>
<evidence type="ECO:0000256" key="2">
    <source>
        <dbReference type="SAM" id="Phobius"/>
    </source>
</evidence>
<evidence type="ECO:0000256" key="1">
    <source>
        <dbReference type="PROSITE-ProRule" id="PRU00206"/>
    </source>
</evidence>
<dbReference type="GO" id="GO:2000406">
    <property type="term" value="P:positive regulation of T cell migration"/>
    <property type="evidence" value="ECO:0007669"/>
    <property type="project" value="TreeGrafter"/>
</dbReference>
<accession>A0AAW1E062</accession>
<dbReference type="AlphaFoldDB" id="A0AAW1E062"/>
<name>A0AAW1E062_ZOAVI</name>
<dbReference type="GO" id="GO:0002720">
    <property type="term" value="P:positive regulation of cytokine production involved in immune response"/>
    <property type="evidence" value="ECO:0007669"/>
    <property type="project" value="TreeGrafter"/>
</dbReference>
<feature type="chain" id="PRO_5043373798" description="TNFR-Cys domain-containing protein" evidence="3">
    <location>
        <begin position="26"/>
        <end position="228"/>
    </location>
</feature>
<proteinExistence type="predicted"/>
<keyword evidence="6" id="KW-1185">Reference proteome</keyword>
<comment type="caution">
    <text evidence="5">The sequence shown here is derived from an EMBL/GenBank/DDBJ whole genome shotgun (WGS) entry which is preliminary data.</text>
</comment>
<dbReference type="GO" id="GO:0050830">
    <property type="term" value="P:defense response to Gram-positive bacterium"/>
    <property type="evidence" value="ECO:0007669"/>
    <property type="project" value="TreeGrafter"/>
</dbReference>
<dbReference type="PANTHER" id="PTHR46838">
    <property type="entry name" value="TUMOR NECROSIS FACTOR RECEPTOR SUPERFAMILY MEMBER 14"/>
    <property type="match status" value="1"/>
</dbReference>
<dbReference type="GO" id="GO:0050829">
    <property type="term" value="P:defense response to Gram-negative bacterium"/>
    <property type="evidence" value="ECO:0007669"/>
    <property type="project" value="TreeGrafter"/>
</dbReference>
<dbReference type="InterPro" id="IPR001368">
    <property type="entry name" value="TNFR/NGFR_Cys_rich_reg"/>
</dbReference>
<reference evidence="5 6" key="1">
    <citation type="journal article" date="2024" name="Genome Biol. Evol.">
        <title>Chromosome-level genome assembly of the viviparous eelpout Zoarces viviparus.</title>
        <authorList>
            <person name="Fuhrmann N."/>
            <person name="Brasseur M.V."/>
            <person name="Bakowski C.E."/>
            <person name="Podsiadlowski L."/>
            <person name="Prost S."/>
            <person name="Krehenwinkel H."/>
            <person name="Mayer C."/>
        </authorList>
    </citation>
    <scope>NUCLEOTIDE SEQUENCE [LARGE SCALE GENOMIC DNA]</scope>
    <source>
        <strain evidence="5">NO-MEL_2022_Ind0_liver</strain>
    </source>
</reference>
<feature type="transmembrane region" description="Helical" evidence="2">
    <location>
        <begin position="199"/>
        <end position="219"/>
    </location>
</feature>
<gene>
    <name evidence="5" type="ORF">VZT92_026445</name>
</gene>
<dbReference type="PANTHER" id="PTHR46838:SF1">
    <property type="entry name" value="TUMOR NECROSIS FACTOR RECEPTOR SUPERFAMILY MEMBER 14"/>
    <property type="match status" value="1"/>
</dbReference>
<keyword evidence="1" id="KW-1015">Disulfide bond</keyword>
<evidence type="ECO:0000256" key="3">
    <source>
        <dbReference type="SAM" id="SignalP"/>
    </source>
</evidence>
<keyword evidence="2" id="KW-0472">Membrane</keyword>
<protein>
    <recommendedName>
        <fullName evidence="4">TNFR-Cys domain-containing protein</fullName>
    </recommendedName>
</protein>
<comment type="caution">
    <text evidence="1">Lacks conserved residue(s) required for the propagation of feature annotation.</text>
</comment>